<evidence type="ECO:0000256" key="3">
    <source>
        <dbReference type="RuleBase" id="RU004508"/>
    </source>
</evidence>
<dbReference type="InterPro" id="IPR015424">
    <property type="entry name" value="PyrdxlP-dep_Trfase"/>
</dbReference>
<dbReference type="GO" id="GO:0008483">
    <property type="term" value="F:transaminase activity"/>
    <property type="evidence" value="ECO:0007669"/>
    <property type="project" value="UniProtKB-KW"/>
</dbReference>
<dbReference type="InterPro" id="IPR015421">
    <property type="entry name" value="PyrdxlP-dep_Trfase_major"/>
</dbReference>
<dbReference type="EMBL" id="CP051167">
    <property type="protein sequence ID" value="QIZ71147.1"/>
    <property type="molecule type" value="Genomic_DNA"/>
</dbReference>
<dbReference type="Pfam" id="PF01041">
    <property type="entry name" value="DegT_DnrJ_EryC1"/>
    <property type="match status" value="1"/>
</dbReference>
<dbReference type="InterPro" id="IPR015422">
    <property type="entry name" value="PyrdxlP-dep_Trfase_small"/>
</dbReference>
<gene>
    <name evidence="4" type="primary">pseC</name>
    <name evidence="4" type="ORF">HCG48_11645</name>
</gene>
<organism evidence="4 5">
    <name type="scientific">Oxynema aestuarii AP17</name>
    <dbReference type="NCBI Taxonomy" id="2064643"/>
    <lineage>
        <taxon>Bacteria</taxon>
        <taxon>Bacillati</taxon>
        <taxon>Cyanobacteriota</taxon>
        <taxon>Cyanophyceae</taxon>
        <taxon>Oscillatoriophycideae</taxon>
        <taxon>Oscillatoriales</taxon>
        <taxon>Oscillatoriaceae</taxon>
        <taxon>Oxynema</taxon>
        <taxon>Oxynema aestuarii</taxon>
    </lineage>
</organism>
<evidence type="ECO:0000313" key="5">
    <source>
        <dbReference type="Proteomes" id="UP000500857"/>
    </source>
</evidence>
<accession>A0A6H1TYC2</accession>
<protein>
    <submittedName>
        <fullName evidence="4">UDP-4-amino-4, 6-dideoxy-N-acetyl-beta-L-altrosamine transaminase</fullName>
        <ecNumber evidence="4">2.6.1.92</ecNumber>
    </submittedName>
</protein>
<comment type="similarity">
    <text evidence="3">Belongs to the DegT/DnrJ/EryC1 family.</text>
</comment>
<keyword evidence="4" id="KW-0808">Transferase</keyword>
<dbReference type="CDD" id="cd00616">
    <property type="entry name" value="AHBA_syn"/>
    <property type="match status" value="1"/>
</dbReference>
<evidence type="ECO:0000256" key="2">
    <source>
        <dbReference type="PIRSR" id="PIRSR000390-2"/>
    </source>
</evidence>
<dbReference type="EC" id="2.6.1.92" evidence="4"/>
<dbReference type="Gene3D" id="3.40.640.10">
    <property type="entry name" value="Type I PLP-dependent aspartate aminotransferase-like (Major domain)"/>
    <property type="match status" value="1"/>
</dbReference>
<name>A0A6H1TYC2_9CYAN</name>
<dbReference type="AlphaFoldDB" id="A0A6H1TYC2"/>
<dbReference type="GO" id="GO:0000271">
    <property type="term" value="P:polysaccharide biosynthetic process"/>
    <property type="evidence" value="ECO:0007669"/>
    <property type="project" value="TreeGrafter"/>
</dbReference>
<dbReference type="PANTHER" id="PTHR30244">
    <property type="entry name" value="TRANSAMINASE"/>
    <property type="match status" value="1"/>
</dbReference>
<keyword evidence="5" id="KW-1185">Reference proteome</keyword>
<dbReference type="NCBIfam" id="TIGR03588">
    <property type="entry name" value="PseC"/>
    <property type="match status" value="1"/>
</dbReference>
<dbReference type="Proteomes" id="UP000500857">
    <property type="component" value="Chromosome"/>
</dbReference>
<dbReference type="KEGG" id="oxy:HCG48_11645"/>
<reference evidence="4 5" key="1">
    <citation type="submission" date="2020-04" db="EMBL/GenBank/DDBJ databases">
        <authorList>
            <person name="Basu S."/>
            <person name="Maruthanayagam V."/>
            <person name="Chakraborty S."/>
            <person name="Pramanik A."/>
            <person name="Mukherjee J."/>
            <person name="Brink B."/>
        </authorList>
    </citation>
    <scope>NUCLEOTIDE SEQUENCE [LARGE SCALE GENOMIC DNA]</scope>
    <source>
        <strain evidence="4 5">AP17</strain>
    </source>
</reference>
<dbReference type="PIRSF" id="PIRSF000390">
    <property type="entry name" value="PLP_StrS"/>
    <property type="match status" value="1"/>
</dbReference>
<evidence type="ECO:0000313" key="4">
    <source>
        <dbReference type="EMBL" id="QIZ71147.1"/>
    </source>
</evidence>
<dbReference type="InterPro" id="IPR020026">
    <property type="entry name" value="PseC"/>
</dbReference>
<feature type="active site" description="Proton acceptor" evidence="1">
    <location>
        <position position="191"/>
    </location>
</feature>
<sequence>MNAYIPYGKQDISQEDIEAVIDVLRSPWITQGPAIDRFERAVADECGARYAIAVSSATAGLHLACLAAELGPGDKLWTSPNTFVASANCGLYCGAKVDFVDIDPKTYNLSIAALERKLAEAEKRGNLPKILVPVHFAGQSCEMAAIGELSQRYGFRIVEDASHAIGARYGDRPVGSCQYSDLAVFSFHPVKIITTGEGAIVLTNREDLYQKLIRLRTHGITRNADFMTEESHGPWYYQQLELGFNYRLTDIQAALGSSQLQRLQTFVNRRRFLAERYHQLLANFPLTRPWQHPDTQSSWHLYVIRLNLEQIERTHRQVFEALRAANIGVNLHYIPVHTQPYYQQLGFKWGQFPEAESYYREAISIPLYYGLTEAEQDYIVETLAEVLSNRAS</sequence>
<dbReference type="SUPFAM" id="SSF53383">
    <property type="entry name" value="PLP-dependent transferases"/>
    <property type="match status" value="1"/>
</dbReference>
<proteinExistence type="inferred from homology"/>
<feature type="modified residue" description="N6-(pyridoxal phosphate)lysine" evidence="2">
    <location>
        <position position="191"/>
    </location>
</feature>
<dbReference type="GO" id="GO:0030170">
    <property type="term" value="F:pyridoxal phosphate binding"/>
    <property type="evidence" value="ECO:0007669"/>
    <property type="project" value="TreeGrafter"/>
</dbReference>
<keyword evidence="4" id="KW-0032">Aminotransferase</keyword>
<evidence type="ECO:0000256" key="1">
    <source>
        <dbReference type="PIRSR" id="PIRSR000390-1"/>
    </source>
</evidence>
<dbReference type="RefSeq" id="WP_168569302.1">
    <property type="nucleotide sequence ID" value="NZ_CP051167.1"/>
</dbReference>
<dbReference type="Gene3D" id="3.90.1150.10">
    <property type="entry name" value="Aspartate Aminotransferase, domain 1"/>
    <property type="match status" value="1"/>
</dbReference>
<dbReference type="PANTHER" id="PTHR30244:SF34">
    <property type="entry name" value="DTDP-4-AMINO-4,6-DIDEOXYGALACTOSE TRANSAMINASE"/>
    <property type="match status" value="1"/>
</dbReference>
<dbReference type="InterPro" id="IPR000653">
    <property type="entry name" value="DegT/StrS_aminotransferase"/>
</dbReference>
<keyword evidence="2 3" id="KW-0663">Pyridoxal phosphate</keyword>